<accession>A0A915YTN7</accession>
<protein>
    <submittedName>
        <fullName evidence="2">Uncharacterized protein</fullName>
    </submittedName>
</protein>
<feature type="region of interest" description="Disordered" evidence="1">
    <location>
        <begin position="373"/>
        <end position="393"/>
    </location>
</feature>
<proteinExistence type="predicted"/>
<dbReference type="VEuPathDB" id="FungiDB:RhiirFUN_004584"/>
<gene>
    <name evidence="2" type="ORF">CHRIB12_LOCUS3347</name>
</gene>
<dbReference type="EMBL" id="CAGKOT010000004">
    <property type="protein sequence ID" value="CAB5336700.1"/>
    <property type="molecule type" value="Genomic_DNA"/>
</dbReference>
<evidence type="ECO:0000313" key="3">
    <source>
        <dbReference type="Proteomes" id="UP000684084"/>
    </source>
</evidence>
<organism evidence="2 3">
    <name type="scientific">Rhizophagus irregularis</name>
    <dbReference type="NCBI Taxonomy" id="588596"/>
    <lineage>
        <taxon>Eukaryota</taxon>
        <taxon>Fungi</taxon>
        <taxon>Fungi incertae sedis</taxon>
        <taxon>Mucoromycota</taxon>
        <taxon>Glomeromycotina</taxon>
        <taxon>Glomeromycetes</taxon>
        <taxon>Glomerales</taxon>
        <taxon>Glomeraceae</taxon>
        <taxon>Rhizophagus</taxon>
    </lineage>
</organism>
<feature type="compositionally biased region" description="Basic residues" evidence="1">
    <location>
        <begin position="377"/>
        <end position="393"/>
    </location>
</feature>
<dbReference type="Proteomes" id="UP000684084">
    <property type="component" value="Unassembled WGS sequence"/>
</dbReference>
<name>A0A915YTN7_9GLOM</name>
<dbReference type="AlphaFoldDB" id="A0A915YTN7"/>
<comment type="caution">
    <text evidence="2">The sequence shown here is derived from an EMBL/GenBank/DDBJ whole genome shotgun (WGS) entry which is preliminary data.</text>
</comment>
<sequence>MDVLEKTFEDKQKFENFIRDVPNTIQGSSTKNSKTSGRESSMFGNEHRRSDDPSCHYMGCSCSLLHNQHCQTSKVFDLSRSAGEMVISTFKPVGGVDIDFRANSSEPAPEPANQRQNMADSNKCGVEIKVPENHKDLVRSVANREGEYQKTNIKYASGNRFNTPSSLSSGCEWEFGRESRALAVWELCRNEHIFPSSITETRATNQDSCNNNIDTRGESSLLELQNDHEIQHTQDLPSLLRVLKNKQPYRDESNKNVLAEVEIRLIADMYGITDFRLVLACEDSVFWLEDLSSGAIYFWSRIDDTMIRGGDNLEEALINYLYHQDNLYYVDENTFKLIPIHAFDKEAEEWAKSPEAYLDIDVIKASLKHELNSIGEKKKHQKKQKKKKSKKKH</sequence>
<reference evidence="2" key="1">
    <citation type="submission" date="2020-05" db="EMBL/GenBank/DDBJ databases">
        <authorList>
            <person name="Rincon C."/>
            <person name="Sanders R I."/>
            <person name="Robbins C."/>
            <person name="Chaturvedi A."/>
        </authorList>
    </citation>
    <scope>NUCLEOTIDE SEQUENCE</scope>
    <source>
        <strain evidence="2">CHB12</strain>
    </source>
</reference>
<evidence type="ECO:0000313" key="2">
    <source>
        <dbReference type="EMBL" id="CAB5336700.1"/>
    </source>
</evidence>
<feature type="compositionally biased region" description="Polar residues" evidence="1">
    <location>
        <begin position="23"/>
        <end position="43"/>
    </location>
</feature>
<dbReference type="OrthoDB" id="2349181at2759"/>
<feature type="region of interest" description="Disordered" evidence="1">
    <location>
        <begin position="22"/>
        <end position="49"/>
    </location>
</feature>
<evidence type="ECO:0000256" key="1">
    <source>
        <dbReference type="SAM" id="MobiDB-lite"/>
    </source>
</evidence>